<gene>
    <name evidence="1" type="ORF">ENV67_08935</name>
</gene>
<comment type="caution">
    <text evidence="1">The sequence shown here is derived from an EMBL/GenBank/DDBJ whole genome shotgun (WGS) entry which is preliminary data.</text>
</comment>
<proteinExistence type="predicted"/>
<protein>
    <recommendedName>
        <fullName evidence="2">BIG2 domain-containing protein</fullName>
    </recommendedName>
</protein>
<accession>A0A7C4YB17</accession>
<organism evidence="1">
    <name type="scientific">candidate division WOR-3 bacterium</name>
    <dbReference type="NCBI Taxonomy" id="2052148"/>
    <lineage>
        <taxon>Bacteria</taxon>
        <taxon>Bacteria division WOR-3</taxon>
    </lineage>
</organism>
<evidence type="ECO:0008006" key="2">
    <source>
        <dbReference type="Google" id="ProtNLM"/>
    </source>
</evidence>
<evidence type="ECO:0000313" key="1">
    <source>
        <dbReference type="EMBL" id="HGW92644.1"/>
    </source>
</evidence>
<dbReference type="AlphaFoldDB" id="A0A7C4YB17"/>
<sequence>MLNLFISLMIIVSPEPIKCVIENPVKIEVKVFDENNNPVEAKINLSLSPVSIGIIENFTFIPKTAGDGVLKIKAEYNGEEKIKIVYISVKDTLFGIKKITPDFVLINTGENVKFEAYGGEVLRWKVLPENIGTINNDGFFTAVKTGRGRVVAIFSDGDVLSARIIVGKDIEKVKIIPSIVKINLGETYTFKTDKEIEEVRWEVLPKSIGEIDENGLFIPRNSGRGIVSVRGKINGKDVFGSGIVIVLGERNAVIFPKKVFVKKDESVKFTVKDKDGKEIKDVKWKVIPKRMGGIQDGIFVPVVNMGKGKIVAILPEGYKPRVLSADFVILPERNPLIILRPRFAHINLGENVQYSVDFLNMNDIPVKYEVYPKDLGEITQSGIFTPKRNGAGVIVARTIDELGIKPANAFIIVGEIQQLDISPKYIELYEDEVVKFRINSPIPEDVEILWIVHPQGGGTISKDGYFKAGKCPQGNNEVFLKIIAIAHKRFQIISFGSATVKVKRRR</sequence>
<reference evidence="1" key="1">
    <citation type="journal article" date="2020" name="mSystems">
        <title>Genome- and Community-Level Interaction Insights into Carbon Utilization and Element Cycling Functions of Hydrothermarchaeota in Hydrothermal Sediment.</title>
        <authorList>
            <person name="Zhou Z."/>
            <person name="Liu Y."/>
            <person name="Xu W."/>
            <person name="Pan J."/>
            <person name="Luo Z.H."/>
            <person name="Li M."/>
        </authorList>
    </citation>
    <scope>NUCLEOTIDE SEQUENCE [LARGE SCALE GENOMIC DNA]</scope>
    <source>
        <strain evidence="1">SpSt-780</strain>
    </source>
</reference>
<name>A0A7C4YB17_UNCW3</name>
<dbReference type="EMBL" id="DTHG01000107">
    <property type="protein sequence ID" value="HGW92644.1"/>
    <property type="molecule type" value="Genomic_DNA"/>
</dbReference>